<evidence type="ECO:0000259" key="2">
    <source>
        <dbReference type="Pfam" id="PF07510"/>
    </source>
</evidence>
<organism evidence="3 4">
    <name type="scientific">Lactiplantibacillus songbeiensis</name>
    <dbReference type="NCBI Taxonomy" id="2559920"/>
    <lineage>
        <taxon>Bacteria</taxon>
        <taxon>Bacillati</taxon>
        <taxon>Bacillota</taxon>
        <taxon>Bacilli</taxon>
        <taxon>Lactobacillales</taxon>
        <taxon>Lactobacillaceae</taxon>
        <taxon>Lactiplantibacillus</taxon>
    </lineage>
</organism>
<gene>
    <name evidence="3" type="ORF">ACFQ5L_07105</name>
</gene>
<feature type="domain" description="GmrSD restriction endonucleases C-terminal" evidence="2">
    <location>
        <begin position="396"/>
        <end position="525"/>
    </location>
</feature>
<name>A0ABW4C2V7_9LACO</name>
<proteinExistence type="predicted"/>
<dbReference type="PANTHER" id="PTHR35149:SF2">
    <property type="entry name" value="DUF262 DOMAIN-CONTAINING PROTEIN"/>
    <property type="match status" value="1"/>
</dbReference>
<dbReference type="RefSeq" id="WP_137636071.1">
    <property type="nucleotide sequence ID" value="NZ_BJDL01000032.1"/>
</dbReference>
<protein>
    <submittedName>
        <fullName evidence="3">DUF262 domain-containing protein</fullName>
    </submittedName>
</protein>
<dbReference type="Pfam" id="PF07510">
    <property type="entry name" value="GmrSD_C"/>
    <property type="match status" value="1"/>
</dbReference>
<dbReference type="InterPro" id="IPR004919">
    <property type="entry name" value="GmrSD_N"/>
</dbReference>
<keyword evidence="4" id="KW-1185">Reference proteome</keyword>
<dbReference type="Proteomes" id="UP001597188">
    <property type="component" value="Unassembled WGS sequence"/>
</dbReference>
<evidence type="ECO:0000313" key="4">
    <source>
        <dbReference type="Proteomes" id="UP001597188"/>
    </source>
</evidence>
<dbReference type="EMBL" id="JBHTOJ010000016">
    <property type="protein sequence ID" value="MFD1420719.1"/>
    <property type="molecule type" value="Genomic_DNA"/>
</dbReference>
<dbReference type="Pfam" id="PF03235">
    <property type="entry name" value="GmrSD_N"/>
    <property type="match status" value="1"/>
</dbReference>
<evidence type="ECO:0000313" key="3">
    <source>
        <dbReference type="EMBL" id="MFD1420719.1"/>
    </source>
</evidence>
<comment type="caution">
    <text evidence="3">The sequence shown here is derived from an EMBL/GenBank/DDBJ whole genome shotgun (WGS) entry which is preliminary data.</text>
</comment>
<dbReference type="InterPro" id="IPR011089">
    <property type="entry name" value="GmrSD_C"/>
</dbReference>
<evidence type="ECO:0000259" key="1">
    <source>
        <dbReference type="Pfam" id="PF03235"/>
    </source>
</evidence>
<feature type="domain" description="GmrSD restriction endonucleases N-terminal" evidence="1">
    <location>
        <begin position="10"/>
        <end position="215"/>
    </location>
</feature>
<dbReference type="PANTHER" id="PTHR35149">
    <property type="entry name" value="SLL5132 PROTEIN"/>
    <property type="match status" value="1"/>
</dbReference>
<sequence>MKADNIKLFDFLSQDRVIFDIPVFQRNYEWHEQQCQQLFDDLRQLVDHGGEHFLGTFVYVRESADGLGALERIIDGQQRLTSCMLLLKAMVDADAIQSKEIMSRYLTNEFWDKNQNIKLKPVERDRPAFRAVMNGTIAEYNGASKVIENYEFFKRCILKSQCSVTELFTAMRKMNIVYIELDDSIKGENPQVIFESLNSTGVSLSPTDLVRNFLLMRLDEKSQETLYREYWLKIEGLFSNNIFTEFLRHYLICKMHTLVNQNAVYDTYKHYYADNEFTTKDALKELYQYASYYHVLLTETATSSQFNHILAHINIMDKKVIYPYLMKLLNMQSNDMLTWNEVIEIMKVWESYLFRRIVCGVASNGLNRVVISLLKHKSTESEIDFVVDRLLTTNFPTDAQVREDLLTLDIYGKRRDISKLALELLEEHHSKETVSFDDAQVEHIMPQSLTNDWKIEVNNAEAVNQQYGGTLGNLTLTKYNQEMSNKLFKQKVTYYSKSNISLTRDIAESFDQWGQADIIARTKTLGNELIGILARPQNVVTKATFKGEHPIDENVDVTGTKPTRLTIDSKDYSVESWRELLWMFLDYAWSYDSASFLKLNQVQSLGRLFDNKTRELRSPVLLQNGVKVESNFSANSILAIVAKISELYGITEFVSYTIR</sequence>
<accession>A0ABW4C2V7</accession>
<reference evidence="4" key="1">
    <citation type="journal article" date="2019" name="Int. J. Syst. Evol. Microbiol.">
        <title>The Global Catalogue of Microorganisms (GCM) 10K type strain sequencing project: providing services to taxonomists for standard genome sequencing and annotation.</title>
        <authorList>
            <consortium name="The Broad Institute Genomics Platform"/>
            <consortium name="The Broad Institute Genome Sequencing Center for Infectious Disease"/>
            <person name="Wu L."/>
            <person name="Ma J."/>
        </authorList>
    </citation>
    <scope>NUCLEOTIDE SEQUENCE [LARGE SCALE GENOMIC DNA]</scope>
    <source>
        <strain evidence="4">CCM 8931</strain>
    </source>
</reference>